<feature type="region of interest" description="Disordered" evidence="1">
    <location>
        <begin position="1"/>
        <end position="43"/>
    </location>
</feature>
<keyword evidence="4" id="KW-1185">Reference proteome</keyword>
<comment type="caution">
    <text evidence="3">The sequence shown here is derived from an EMBL/GenBank/DDBJ whole genome shotgun (WGS) entry which is preliminary data.</text>
</comment>
<dbReference type="EMBL" id="JAGPYM010000003">
    <property type="protein sequence ID" value="KAH6896567.1"/>
    <property type="molecule type" value="Genomic_DNA"/>
</dbReference>
<sequence>MSSPDPESHPGETSPLLGSTRSQHEDAPEETTTAPVREQQETPEDNDRLALWYLAALFTGIIAFVFLATEWYMAAYGFERFRYREWALDRFQAEIFGTLLVSITFTIANLVRIKTTRRAFPHPFNALVLAGLTFALAIAVGNVVSDQTWSKYPHCNVYDQPRDPDNEPSKSFEDCLKWAPKMQVIVLLLTFFVAIHTAIIGRLLVGVLEQLFGRTSRYFAGDSGQGRKQIYLQLSLGWGAPQQQNAIENQPRQESTPAQ</sequence>
<dbReference type="OrthoDB" id="5091793at2759"/>
<protein>
    <submittedName>
        <fullName evidence="3">Uncharacterized protein</fullName>
    </submittedName>
</protein>
<evidence type="ECO:0000256" key="1">
    <source>
        <dbReference type="SAM" id="MobiDB-lite"/>
    </source>
</evidence>
<evidence type="ECO:0000313" key="4">
    <source>
        <dbReference type="Proteomes" id="UP000777438"/>
    </source>
</evidence>
<feature type="transmembrane region" description="Helical" evidence="2">
    <location>
        <begin position="93"/>
        <end position="111"/>
    </location>
</feature>
<evidence type="ECO:0000313" key="3">
    <source>
        <dbReference type="EMBL" id="KAH6896567.1"/>
    </source>
</evidence>
<evidence type="ECO:0000256" key="2">
    <source>
        <dbReference type="SAM" id="Phobius"/>
    </source>
</evidence>
<keyword evidence="2" id="KW-1133">Transmembrane helix</keyword>
<feature type="compositionally biased region" description="Basic and acidic residues" evidence="1">
    <location>
        <begin position="1"/>
        <end position="10"/>
    </location>
</feature>
<gene>
    <name evidence="3" type="ORF">B0T10DRAFT_159904</name>
</gene>
<feature type="transmembrane region" description="Helical" evidence="2">
    <location>
        <begin position="123"/>
        <end position="144"/>
    </location>
</feature>
<dbReference type="Proteomes" id="UP000777438">
    <property type="component" value="Unassembled WGS sequence"/>
</dbReference>
<feature type="transmembrane region" description="Helical" evidence="2">
    <location>
        <begin position="50"/>
        <end position="73"/>
    </location>
</feature>
<proteinExistence type="predicted"/>
<accession>A0A9P8WDX0</accession>
<keyword evidence="2" id="KW-0472">Membrane</keyword>
<dbReference type="AlphaFoldDB" id="A0A9P8WDX0"/>
<organism evidence="3 4">
    <name type="scientific">Thelonectria olida</name>
    <dbReference type="NCBI Taxonomy" id="1576542"/>
    <lineage>
        <taxon>Eukaryota</taxon>
        <taxon>Fungi</taxon>
        <taxon>Dikarya</taxon>
        <taxon>Ascomycota</taxon>
        <taxon>Pezizomycotina</taxon>
        <taxon>Sordariomycetes</taxon>
        <taxon>Hypocreomycetidae</taxon>
        <taxon>Hypocreales</taxon>
        <taxon>Nectriaceae</taxon>
        <taxon>Thelonectria</taxon>
    </lineage>
</organism>
<reference evidence="3 4" key="1">
    <citation type="journal article" date="2021" name="Nat. Commun.">
        <title>Genetic determinants of endophytism in the Arabidopsis root mycobiome.</title>
        <authorList>
            <person name="Mesny F."/>
            <person name="Miyauchi S."/>
            <person name="Thiergart T."/>
            <person name="Pickel B."/>
            <person name="Atanasova L."/>
            <person name="Karlsson M."/>
            <person name="Huettel B."/>
            <person name="Barry K.W."/>
            <person name="Haridas S."/>
            <person name="Chen C."/>
            <person name="Bauer D."/>
            <person name="Andreopoulos W."/>
            <person name="Pangilinan J."/>
            <person name="LaButti K."/>
            <person name="Riley R."/>
            <person name="Lipzen A."/>
            <person name="Clum A."/>
            <person name="Drula E."/>
            <person name="Henrissat B."/>
            <person name="Kohler A."/>
            <person name="Grigoriev I.V."/>
            <person name="Martin F.M."/>
            <person name="Hacquard S."/>
        </authorList>
    </citation>
    <scope>NUCLEOTIDE SEQUENCE [LARGE SCALE GENOMIC DNA]</scope>
    <source>
        <strain evidence="3 4">MPI-CAGE-CH-0241</strain>
    </source>
</reference>
<name>A0A9P8WDX0_9HYPO</name>
<keyword evidence="2" id="KW-0812">Transmembrane</keyword>
<feature type="transmembrane region" description="Helical" evidence="2">
    <location>
        <begin position="184"/>
        <end position="208"/>
    </location>
</feature>